<reference evidence="6" key="1">
    <citation type="submission" date="2019-06" db="EMBL/GenBank/DDBJ databases">
        <title>Draft genome sequence of the griseofulvin-producing fungus Xylaria cubensis strain G536.</title>
        <authorList>
            <person name="Mead M.E."/>
            <person name="Raja H.A."/>
            <person name="Steenwyk J.L."/>
            <person name="Knowles S.L."/>
            <person name="Oberlies N.H."/>
            <person name="Rokas A."/>
        </authorList>
    </citation>
    <scope>NUCLEOTIDE SEQUENCE [LARGE SCALE GENOMIC DNA]</scope>
    <source>
        <strain evidence="6">G536</strain>
    </source>
</reference>
<dbReference type="InterPro" id="IPR036291">
    <property type="entry name" value="NAD(P)-bd_dom_sf"/>
</dbReference>
<feature type="domain" description="NmrA-like" evidence="4">
    <location>
        <begin position="54"/>
        <end position="185"/>
    </location>
</feature>
<evidence type="ECO:0000259" key="4">
    <source>
        <dbReference type="Pfam" id="PF05368"/>
    </source>
</evidence>
<evidence type="ECO:0000313" key="6">
    <source>
        <dbReference type="Proteomes" id="UP000319160"/>
    </source>
</evidence>
<dbReference type="SUPFAM" id="SSF51735">
    <property type="entry name" value="NAD(P)-binding Rossmann-fold domains"/>
    <property type="match status" value="1"/>
</dbReference>
<feature type="compositionally biased region" description="Basic and acidic residues" evidence="3">
    <location>
        <begin position="9"/>
        <end position="20"/>
    </location>
</feature>
<evidence type="ECO:0000256" key="3">
    <source>
        <dbReference type="SAM" id="MobiDB-lite"/>
    </source>
</evidence>
<dbReference type="Pfam" id="PF05368">
    <property type="entry name" value="NmrA"/>
    <property type="match status" value="1"/>
</dbReference>
<dbReference type="PANTHER" id="PTHR47706">
    <property type="entry name" value="NMRA-LIKE FAMILY PROTEIN"/>
    <property type="match status" value="1"/>
</dbReference>
<dbReference type="AlphaFoldDB" id="A0A553ID19"/>
<name>A0A553ID19_9PEZI</name>
<dbReference type="EMBL" id="VFLP01000003">
    <property type="protein sequence ID" value="TRX98103.1"/>
    <property type="molecule type" value="Genomic_DNA"/>
</dbReference>
<evidence type="ECO:0000256" key="2">
    <source>
        <dbReference type="ARBA" id="ARBA00023002"/>
    </source>
</evidence>
<keyword evidence="1" id="KW-0521">NADP</keyword>
<dbReference type="PANTHER" id="PTHR47706:SF7">
    <property type="entry name" value="CIPA-LIKE, PUTATIVE (AFU_ORTHOLOGUE AFUA_1G01630)-RELATED"/>
    <property type="match status" value="1"/>
</dbReference>
<dbReference type="GO" id="GO:0016491">
    <property type="term" value="F:oxidoreductase activity"/>
    <property type="evidence" value="ECO:0007669"/>
    <property type="project" value="UniProtKB-KW"/>
</dbReference>
<sequence length="350" mass="38694">MHRNTQSREAVRPNGHRDETMGSSTYFQLLPRQIGLKIYLRNTTTMASTKNIRNVTLVGATGTIGAPILSALLAAGHKTTVLTRSTSTAKFPSDVTVHAGDYNDEDFVVTSLKGQDVLILALAFTAYDAQIPLIKAAAKAGVSYIVPCEFGSDPVHPKLNAEIQMMNMKTPFRKLIEELGVSSWIGVVNNPWVEFSIRLGFYGINLKNNTATLYDEGDVKANFTTLTRVGETLAALFALPEVELSKFKNEFVYFSSFYVSQRDYLASAMRATGTTEKDWTITNISSDKVLQDAREPTADMTTRMMTLFALVFKEGYGGDYNSKVVDYEKLGLEAENLDALMKRLAQETEA</sequence>
<gene>
    <name evidence="5" type="ORF">FHL15_000748</name>
</gene>
<dbReference type="InterPro" id="IPR051609">
    <property type="entry name" value="NmrA/Isoflavone_reductase-like"/>
</dbReference>
<dbReference type="InterPro" id="IPR008030">
    <property type="entry name" value="NmrA-like"/>
</dbReference>
<dbReference type="STRING" id="2512241.A0A553ID19"/>
<dbReference type="CDD" id="cd05259">
    <property type="entry name" value="PCBER_SDR_a"/>
    <property type="match status" value="1"/>
</dbReference>
<dbReference type="Gene3D" id="3.90.25.10">
    <property type="entry name" value="UDP-galactose 4-epimerase, domain 1"/>
    <property type="match status" value="1"/>
</dbReference>
<organism evidence="5 6">
    <name type="scientific">Xylaria flabelliformis</name>
    <dbReference type="NCBI Taxonomy" id="2512241"/>
    <lineage>
        <taxon>Eukaryota</taxon>
        <taxon>Fungi</taxon>
        <taxon>Dikarya</taxon>
        <taxon>Ascomycota</taxon>
        <taxon>Pezizomycotina</taxon>
        <taxon>Sordariomycetes</taxon>
        <taxon>Xylariomycetidae</taxon>
        <taxon>Xylariales</taxon>
        <taxon>Xylariaceae</taxon>
        <taxon>Xylaria</taxon>
    </lineage>
</organism>
<feature type="region of interest" description="Disordered" evidence="3">
    <location>
        <begin position="1"/>
        <end position="22"/>
    </location>
</feature>
<evidence type="ECO:0000313" key="5">
    <source>
        <dbReference type="EMBL" id="TRX98103.1"/>
    </source>
</evidence>
<comment type="caution">
    <text evidence="5">The sequence shown here is derived from an EMBL/GenBank/DDBJ whole genome shotgun (WGS) entry which is preliminary data.</text>
</comment>
<dbReference type="InterPro" id="IPR045312">
    <property type="entry name" value="PCBER-like"/>
</dbReference>
<dbReference type="Proteomes" id="UP000319160">
    <property type="component" value="Unassembled WGS sequence"/>
</dbReference>
<protein>
    <recommendedName>
        <fullName evidence="4">NmrA-like domain-containing protein</fullName>
    </recommendedName>
</protein>
<keyword evidence="6" id="KW-1185">Reference proteome</keyword>
<proteinExistence type="predicted"/>
<accession>A0A553ID19</accession>
<dbReference type="OrthoDB" id="419598at2759"/>
<dbReference type="Gene3D" id="3.40.50.720">
    <property type="entry name" value="NAD(P)-binding Rossmann-like Domain"/>
    <property type="match status" value="1"/>
</dbReference>
<evidence type="ECO:0000256" key="1">
    <source>
        <dbReference type="ARBA" id="ARBA00022857"/>
    </source>
</evidence>
<keyword evidence="2" id="KW-0560">Oxidoreductase</keyword>